<keyword evidence="2" id="KW-0808">Transferase</keyword>
<dbReference type="SUPFAM" id="SSF110857">
    <property type="entry name" value="Gamma-glutamyl cyclotransferase-like"/>
    <property type="match status" value="1"/>
</dbReference>
<feature type="domain" description="Gamma-glutamylcyclotransferase AIG2-like" evidence="1">
    <location>
        <begin position="9"/>
        <end position="111"/>
    </location>
</feature>
<dbReference type="InterPro" id="IPR009288">
    <property type="entry name" value="AIG2-like_dom"/>
</dbReference>
<dbReference type="GO" id="GO:0016740">
    <property type="term" value="F:transferase activity"/>
    <property type="evidence" value="ECO:0007669"/>
    <property type="project" value="UniProtKB-KW"/>
</dbReference>
<dbReference type="RefSeq" id="WP_164533911.1">
    <property type="nucleotide sequence ID" value="NZ_JAALFG010000002.1"/>
</dbReference>
<protein>
    <submittedName>
        <fullName evidence="2">Gamma-glutamylcyclotransferase</fullName>
    </submittedName>
</protein>
<proteinExistence type="predicted"/>
<dbReference type="Gene3D" id="3.10.490.10">
    <property type="entry name" value="Gamma-glutamyl cyclotransferase-like"/>
    <property type="match status" value="1"/>
</dbReference>
<gene>
    <name evidence="2" type="ORF">G5575_08190</name>
</gene>
<keyword evidence="3" id="KW-1185">Reference proteome</keyword>
<evidence type="ECO:0000313" key="3">
    <source>
        <dbReference type="Proteomes" id="UP000474802"/>
    </source>
</evidence>
<comment type="caution">
    <text evidence="2">The sequence shown here is derived from an EMBL/GenBank/DDBJ whole genome shotgun (WGS) entry which is preliminary data.</text>
</comment>
<dbReference type="InterPro" id="IPR036568">
    <property type="entry name" value="GGCT-like_sf"/>
</dbReference>
<evidence type="ECO:0000259" key="1">
    <source>
        <dbReference type="Pfam" id="PF06094"/>
    </source>
</evidence>
<name>A0A6M1SLI7_9HYPH</name>
<organism evidence="2 3">
    <name type="scientific">Devosia aurantiaca</name>
    <dbReference type="NCBI Taxonomy" id="2714858"/>
    <lineage>
        <taxon>Bacteria</taxon>
        <taxon>Pseudomonadati</taxon>
        <taxon>Pseudomonadota</taxon>
        <taxon>Alphaproteobacteria</taxon>
        <taxon>Hyphomicrobiales</taxon>
        <taxon>Devosiaceae</taxon>
        <taxon>Devosia</taxon>
    </lineage>
</organism>
<dbReference type="EMBL" id="JAALFG010000002">
    <property type="protein sequence ID" value="NGP17644.1"/>
    <property type="molecule type" value="Genomic_DNA"/>
</dbReference>
<reference evidence="2 3" key="2">
    <citation type="submission" date="2020-03" db="EMBL/GenBank/DDBJ databases">
        <title>Devosia chinhatensis sp. nov., isolated from a hexachlorocyclohexane (HCH) dump site in India.</title>
        <authorList>
            <person name="Kumar M."/>
            <person name="Lal R."/>
        </authorList>
    </citation>
    <scope>NUCLEOTIDE SEQUENCE [LARGE SCALE GENOMIC DNA]</scope>
    <source>
        <strain evidence="2 3">H239</strain>
    </source>
</reference>
<accession>A0A6M1SLI7</accession>
<dbReference type="Proteomes" id="UP000474802">
    <property type="component" value="Unassembled WGS sequence"/>
</dbReference>
<reference evidence="2 3" key="1">
    <citation type="submission" date="2020-02" db="EMBL/GenBank/DDBJ databases">
        <authorList>
            <person name="Khan S.A."/>
            <person name="Jeon C.O."/>
            <person name="Chun B.H."/>
        </authorList>
    </citation>
    <scope>NUCLEOTIDE SEQUENCE [LARGE SCALE GENOMIC DNA]</scope>
    <source>
        <strain evidence="2 3">H239</strain>
    </source>
</reference>
<dbReference type="Pfam" id="PF06094">
    <property type="entry name" value="GGACT"/>
    <property type="match status" value="1"/>
</dbReference>
<dbReference type="CDD" id="cd06661">
    <property type="entry name" value="GGCT_like"/>
    <property type="match status" value="1"/>
</dbReference>
<evidence type="ECO:0000313" key="2">
    <source>
        <dbReference type="EMBL" id="NGP17644.1"/>
    </source>
</evidence>
<dbReference type="InterPro" id="IPR013024">
    <property type="entry name" value="GGCT-like"/>
</dbReference>
<sequence>MAGAVRRLAAYGTLQPGQPNHHQMAGMAGTWRPGSVRGHLHQSGWGAAVGFPGLVADPAGPEVPVSLFKSDDLVDHWPRLDAFEGEGYVRTTIDVATAEGMVQAQIYLLAPQVT</sequence>
<dbReference type="AlphaFoldDB" id="A0A6M1SLI7"/>